<feature type="domain" description="TIR" evidence="1">
    <location>
        <begin position="1"/>
        <end position="131"/>
    </location>
</feature>
<name>A0A558AB58_9PSEU</name>
<dbReference type="PROSITE" id="PS50104">
    <property type="entry name" value="TIR"/>
    <property type="match status" value="1"/>
</dbReference>
<dbReference type="Proteomes" id="UP000318578">
    <property type="component" value="Unassembled WGS sequence"/>
</dbReference>
<evidence type="ECO:0000313" key="2">
    <source>
        <dbReference type="EMBL" id="TVT21475.1"/>
    </source>
</evidence>
<dbReference type="InterPro" id="IPR000157">
    <property type="entry name" value="TIR_dom"/>
</dbReference>
<gene>
    <name evidence="2" type="ORF">FNH06_17030</name>
</gene>
<comment type="caution">
    <text evidence="2">The sequence shown here is derived from an EMBL/GenBank/DDBJ whole genome shotgun (WGS) entry which is preliminary data.</text>
</comment>
<dbReference type="SUPFAM" id="SSF52200">
    <property type="entry name" value="Toll/Interleukin receptor TIR domain"/>
    <property type="match status" value="1"/>
</dbReference>
<dbReference type="GO" id="GO:0007165">
    <property type="term" value="P:signal transduction"/>
    <property type="evidence" value="ECO:0007669"/>
    <property type="project" value="InterPro"/>
</dbReference>
<keyword evidence="2" id="KW-0675">Receptor</keyword>
<dbReference type="SMART" id="SM00255">
    <property type="entry name" value="TIR"/>
    <property type="match status" value="1"/>
</dbReference>
<dbReference type="InterPro" id="IPR035897">
    <property type="entry name" value="Toll_tir_struct_dom_sf"/>
</dbReference>
<dbReference type="EMBL" id="VJZA01000026">
    <property type="protein sequence ID" value="TVT21475.1"/>
    <property type="molecule type" value="Genomic_DNA"/>
</dbReference>
<accession>A0A558AB58</accession>
<evidence type="ECO:0000313" key="3">
    <source>
        <dbReference type="Proteomes" id="UP000318578"/>
    </source>
</evidence>
<dbReference type="Pfam" id="PF13676">
    <property type="entry name" value="TIR_2"/>
    <property type="match status" value="1"/>
</dbReference>
<reference evidence="2 3" key="1">
    <citation type="submission" date="2019-07" db="EMBL/GenBank/DDBJ databases">
        <title>New species of Amycolatopsis and Streptomyces.</title>
        <authorList>
            <person name="Duangmal K."/>
            <person name="Teo W.F.A."/>
            <person name="Lipun K."/>
        </authorList>
    </citation>
    <scope>NUCLEOTIDE SEQUENCE [LARGE SCALE GENOMIC DNA]</scope>
    <source>
        <strain evidence="2 3">JCM 30562</strain>
    </source>
</reference>
<sequence>MTVHAFWSYRHDDDQQDKRRITTFARLVATEFEAISGDEMALFLDRDSLDWGDDWTERIARAVNEAAFFIPVLSPRYFRSEACREEFRAFVAKARQLGTTDRVLGIVYIRIPDMSIDSTDELVAWAARYQHRELLELRWLAADSDNFRRQANALAQELVDLENSRAPRIALPGEDASRTGPVFSLPAAPTTATQIPAIVGDAYLELVATAGEALPTITSHLQRCTVAAKKIRNMIRDYVVAVIQIGNPSAKLAILTRLVDLTGDAEQDLTENAREFTSAVEDVDTGVQAVLHWPISTFQTGDLDGREALVSQLACLNEHSTTARQELAALHQVMDEAATTAKVARNTFRNIETSILKLTDGQMIVDRWKFQTPSEDNETR</sequence>
<dbReference type="Gene3D" id="3.40.50.10140">
    <property type="entry name" value="Toll/interleukin-1 receptor homology (TIR) domain"/>
    <property type="match status" value="1"/>
</dbReference>
<dbReference type="AlphaFoldDB" id="A0A558AB58"/>
<protein>
    <submittedName>
        <fullName evidence="2">Toll/interleukin-1 receptor domain-containing protein</fullName>
    </submittedName>
</protein>
<evidence type="ECO:0000259" key="1">
    <source>
        <dbReference type="PROSITE" id="PS50104"/>
    </source>
</evidence>
<dbReference type="RefSeq" id="WP_144639464.1">
    <property type="nucleotide sequence ID" value="NZ_BNAX01000008.1"/>
</dbReference>
<proteinExistence type="predicted"/>
<dbReference type="OrthoDB" id="9147462at2"/>
<keyword evidence="3" id="KW-1185">Reference proteome</keyword>
<organism evidence="2 3">
    <name type="scientific">Amycolatopsis acidiphila</name>
    <dbReference type="NCBI Taxonomy" id="715473"/>
    <lineage>
        <taxon>Bacteria</taxon>
        <taxon>Bacillati</taxon>
        <taxon>Actinomycetota</taxon>
        <taxon>Actinomycetes</taxon>
        <taxon>Pseudonocardiales</taxon>
        <taxon>Pseudonocardiaceae</taxon>
        <taxon>Amycolatopsis</taxon>
    </lineage>
</organism>